<dbReference type="Gene3D" id="2.60.40.10">
    <property type="entry name" value="Immunoglobulins"/>
    <property type="match status" value="1"/>
</dbReference>
<dbReference type="SUPFAM" id="SSF48695">
    <property type="entry name" value="Multiheme cytochromes"/>
    <property type="match status" value="1"/>
</dbReference>
<evidence type="ECO:0000256" key="5">
    <source>
        <dbReference type="ARBA" id="ARBA00022490"/>
    </source>
</evidence>
<gene>
    <name evidence="16" type="ORF">KC01_LOCUS36283</name>
</gene>
<keyword evidence="10" id="KW-0238">DNA-binding</keyword>
<evidence type="ECO:0000256" key="8">
    <source>
        <dbReference type="ARBA" id="ARBA00022989"/>
    </source>
</evidence>
<keyword evidence="8" id="KW-1133">Transmembrane helix</keyword>
<keyword evidence="17" id="KW-1185">Reference proteome</keyword>
<feature type="region of interest" description="Disordered" evidence="14">
    <location>
        <begin position="551"/>
        <end position="623"/>
    </location>
</feature>
<keyword evidence="12" id="KW-0804">Transcription</keyword>
<dbReference type="PANTHER" id="PTHR12533:SF4">
    <property type="entry name" value="NUCLEAR FACTOR OF ACTIVATED T-CELLS, CYTOPLASMIC 2"/>
    <property type="match status" value="1"/>
</dbReference>
<evidence type="ECO:0000256" key="7">
    <source>
        <dbReference type="ARBA" id="ARBA00022692"/>
    </source>
</evidence>
<keyword evidence="13" id="KW-0539">Nucleus</keyword>
<dbReference type="Pfam" id="PF00554">
    <property type="entry name" value="RHD_DNA_bind"/>
    <property type="match status" value="1"/>
</dbReference>
<evidence type="ECO:0000256" key="14">
    <source>
        <dbReference type="SAM" id="MobiDB-lite"/>
    </source>
</evidence>
<dbReference type="Proteomes" id="UP001497482">
    <property type="component" value="Chromosome 6"/>
</dbReference>
<dbReference type="InterPro" id="IPR008366">
    <property type="entry name" value="NFAT"/>
</dbReference>
<organism evidence="16 17">
    <name type="scientific">Knipowitschia caucasica</name>
    <name type="common">Caucasian dwarf goby</name>
    <name type="synonym">Pomatoschistus caucasicus</name>
    <dbReference type="NCBI Taxonomy" id="637954"/>
    <lineage>
        <taxon>Eukaryota</taxon>
        <taxon>Metazoa</taxon>
        <taxon>Chordata</taxon>
        <taxon>Craniata</taxon>
        <taxon>Vertebrata</taxon>
        <taxon>Euteleostomi</taxon>
        <taxon>Actinopterygii</taxon>
        <taxon>Neopterygii</taxon>
        <taxon>Teleostei</taxon>
        <taxon>Neoteleostei</taxon>
        <taxon>Acanthomorphata</taxon>
        <taxon>Gobiaria</taxon>
        <taxon>Gobiiformes</taxon>
        <taxon>Gobioidei</taxon>
        <taxon>Gobiidae</taxon>
        <taxon>Gobiinae</taxon>
        <taxon>Knipowitschia</taxon>
    </lineage>
</organism>
<dbReference type="GO" id="GO:0033173">
    <property type="term" value="P:calcineurin-NFAT signaling cascade"/>
    <property type="evidence" value="ECO:0007669"/>
    <property type="project" value="TreeGrafter"/>
</dbReference>
<evidence type="ECO:0000256" key="4">
    <source>
        <dbReference type="ARBA" id="ARBA00006839"/>
    </source>
</evidence>
<feature type="compositionally biased region" description="Polar residues" evidence="14">
    <location>
        <begin position="553"/>
        <end position="584"/>
    </location>
</feature>
<comment type="subcellular location">
    <subcellularLocation>
        <location evidence="3">Cytoplasm</location>
    </subcellularLocation>
    <subcellularLocation>
        <location evidence="2">Membrane</location>
        <topology evidence="2">Single-pass membrane protein</topology>
    </subcellularLocation>
    <subcellularLocation>
        <location evidence="1">Nucleus</location>
    </subcellularLocation>
</comment>
<evidence type="ECO:0000256" key="3">
    <source>
        <dbReference type="ARBA" id="ARBA00004496"/>
    </source>
</evidence>
<keyword evidence="11" id="KW-0472">Membrane</keyword>
<evidence type="ECO:0000256" key="10">
    <source>
        <dbReference type="ARBA" id="ARBA00023125"/>
    </source>
</evidence>
<dbReference type="InterPro" id="IPR001305">
    <property type="entry name" value="HSP_DnaJ_Cys-rich_dom"/>
</dbReference>
<dbReference type="PRINTS" id="PR01789">
    <property type="entry name" value="NUCFACTORATC"/>
</dbReference>
<proteinExistence type="inferred from homology"/>
<dbReference type="PANTHER" id="PTHR12533">
    <property type="entry name" value="NFAT"/>
    <property type="match status" value="1"/>
</dbReference>
<dbReference type="InterPro" id="IPR036280">
    <property type="entry name" value="Multihaem_cyt_sf"/>
</dbReference>
<evidence type="ECO:0000256" key="9">
    <source>
        <dbReference type="ARBA" id="ARBA00023015"/>
    </source>
</evidence>
<feature type="compositionally biased region" description="Low complexity" evidence="14">
    <location>
        <begin position="478"/>
        <end position="491"/>
    </location>
</feature>
<dbReference type="GO" id="GO:0005667">
    <property type="term" value="C:transcription regulator complex"/>
    <property type="evidence" value="ECO:0007669"/>
    <property type="project" value="TreeGrafter"/>
</dbReference>
<keyword evidence="6" id="KW-0597">Phosphoprotein</keyword>
<dbReference type="GO" id="GO:0005634">
    <property type="term" value="C:nucleus"/>
    <property type="evidence" value="ECO:0007669"/>
    <property type="project" value="UniProtKB-SubCell"/>
</dbReference>
<dbReference type="SMART" id="SM00429">
    <property type="entry name" value="IPT"/>
    <property type="match status" value="1"/>
</dbReference>
<evidence type="ECO:0000256" key="11">
    <source>
        <dbReference type="ARBA" id="ARBA00023136"/>
    </source>
</evidence>
<dbReference type="InterPro" id="IPR002909">
    <property type="entry name" value="IPT_dom"/>
</dbReference>
<dbReference type="GO" id="GO:0031072">
    <property type="term" value="F:heat shock protein binding"/>
    <property type="evidence" value="ECO:0007669"/>
    <property type="project" value="InterPro"/>
</dbReference>
<feature type="compositionally biased region" description="Polar residues" evidence="14">
    <location>
        <begin position="453"/>
        <end position="467"/>
    </location>
</feature>
<feature type="region of interest" description="Disordered" evidence="14">
    <location>
        <begin position="426"/>
        <end position="493"/>
    </location>
</feature>
<accession>A0AAV2M880</accession>
<dbReference type="InterPro" id="IPR009621">
    <property type="entry name" value="UPF0239"/>
</dbReference>
<evidence type="ECO:0000313" key="16">
    <source>
        <dbReference type="EMBL" id="CAL1609572.1"/>
    </source>
</evidence>
<keyword evidence="5" id="KW-0963">Cytoplasm</keyword>
<dbReference type="InterPro" id="IPR008967">
    <property type="entry name" value="p53-like_TF_DNA-bd_sf"/>
</dbReference>
<dbReference type="GO" id="GO:0016020">
    <property type="term" value="C:membrane"/>
    <property type="evidence" value="ECO:0007669"/>
    <property type="project" value="UniProtKB-SubCell"/>
</dbReference>
<sequence length="1348" mass="150133">MEEKDEDLGAFDPNIPEEGPSAPPPGWLDNIHGYQGHIGDDNPLYPPPPAYNPQPEQDRNTLVPNVQVPTVSEDVAREALVKFAESKWKYSAKPARNLTFKDLKAITVYRYRLETYTETRTSAWQFEPFNGQVVDGPQFGASPPPWDIPVSLPQRFTDMVVKVRVPHSSFVKNCHTCHGCGRTRCRLCFGRGMKRCTFCHGHGRSRNKRCSSCGGRGRKRCLSCHGHGFKTCSVCHGKQNLMHFIELTITWKNNIDNFIPDRQPEFPDKKFEKVTGDPFFQDENVLVYPIQGFPDQEICDVSRKLINEHLNRFSTTSRIFQQRQTIEMVPLTHARYTYSGKDFDFYVYGVENQRKTSGGVLALVSELLDLPAAVHAPRTTGKPSRTRRDDFWWTVPVYATTPHHQNPVRTPLLPTEHTRNPLLTSTHISFHPASPSRSSLIPAPSPRIEITPSGDSLSSHPHTQPQGPTALGVYRECSSPGSSNSSTGWPSENCSPLVSPCASPCNSGGYSLSALDLCPGLRAFHTSSTHSTPGGSPHSNVPYETFLLPHQPTVPTKLSQPHQRSRSLSPQGKRSYHQLHSCTGPTPAKQRSRSPSPSPVPSPNEPQRSHYLHQHHSPTPVLSGLLSGLNAAVMPSVGAQAAHRSAPRQDCVYGDRGKWQQPEKDVRAEVTSEAFYIIPNVWPAPTHHGAFSVSMAALPSLEWQLPSEVGQYKLQIQQQPRAFHRAHYETEGSRGAVKTASGGHPQVQLLGYHGSSSLRLQVFIGTADERQMKPHSFYQVHRVTGKTASSSRCEESAVYGTKVLEIPLEPKNNMRVMVDCVGILKLRNADIELRNGEIDIGRKNTRVRLVFRVHIPEPGGQLVSLQVCSQPIECSQRAQEMPSVESQDLDRCSVLGGQQMVLTGANFSPDSRVVFTEKTQDGVQNWEAVATVDRDKTQSNMLFVEVPPYRDGRVCSPVKVHFYVMNGKKNQSQLQPFTYTPLAIKAEPVDDYQVNYSYPESIAISGFSMKSLYHHHHDRSLQALGVSPTLYSHISTVNNRNPLDTSNHQHRSNPVLYHTQRYNTNSPVYQKTEHEDAIEPKPCSYQALLPSEKSLSSTFTRFAKHNSSIGVIKQTNSEISDHEKPVTGEMTLEDIAGAFMPFMEDEALVPEALVPERLVPEALVPEPVVPEPVVPEPVVPEPVVPEPEVPKPVVPKPVVPEPVVPEPVVPEPVVPEPVVPEPERYHMSQCYYQKTVPQIFQTLREVAVWSNPAAADYLPNSSMSELDLSTPEVPEPTFLESVLKYGLFLGAIFQLICILAIIIPTSKGHEQEETEATENKAAAEQMKKSKGAVPQIRQKPKKESKKKR</sequence>
<dbReference type="InterPro" id="IPR013783">
    <property type="entry name" value="Ig-like_fold"/>
</dbReference>
<dbReference type="Pfam" id="PF16179">
    <property type="entry name" value="RHD_dimer"/>
    <property type="match status" value="1"/>
</dbReference>
<evidence type="ECO:0000313" key="17">
    <source>
        <dbReference type="Proteomes" id="UP001497482"/>
    </source>
</evidence>
<evidence type="ECO:0000256" key="2">
    <source>
        <dbReference type="ARBA" id="ARBA00004167"/>
    </source>
</evidence>
<comment type="similarity">
    <text evidence="4">Belongs to the UPF0239 family.</text>
</comment>
<feature type="region of interest" description="Disordered" evidence="14">
    <location>
        <begin position="1308"/>
        <end position="1348"/>
    </location>
</feature>
<keyword evidence="7" id="KW-0812">Transmembrane</keyword>
<dbReference type="InterPro" id="IPR037059">
    <property type="entry name" value="RHD_DNA_bind_dom_sf"/>
</dbReference>
<evidence type="ECO:0000256" key="12">
    <source>
        <dbReference type="ARBA" id="ARBA00023163"/>
    </source>
</evidence>
<protein>
    <recommendedName>
        <fullName evidence="15">RHD domain-containing protein</fullName>
    </recommendedName>
</protein>
<dbReference type="Pfam" id="PF06783">
    <property type="entry name" value="UPF0239"/>
    <property type="match status" value="1"/>
</dbReference>
<dbReference type="Gene3D" id="2.60.40.340">
    <property type="entry name" value="Rel homology domain (RHD), DNA-binding domain"/>
    <property type="match status" value="1"/>
</dbReference>
<dbReference type="SUPFAM" id="SSF49417">
    <property type="entry name" value="p53-like transcription factors"/>
    <property type="match status" value="1"/>
</dbReference>
<evidence type="ECO:0000256" key="1">
    <source>
        <dbReference type="ARBA" id="ARBA00004123"/>
    </source>
</evidence>
<dbReference type="CDD" id="cd10719">
    <property type="entry name" value="DnaJ_zf"/>
    <property type="match status" value="1"/>
</dbReference>
<name>A0AAV2M880_KNICA</name>
<dbReference type="FunFam" id="2.60.40.10:FF:000040">
    <property type="entry name" value="Nuclear factor of activated T-cells, cytoplasmic, calcineurin-dependent 2"/>
    <property type="match status" value="1"/>
</dbReference>
<dbReference type="InterPro" id="IPR011539">
    <property type="entry name" value="RHD_DNA_bind_dom"/>
</dbReference>
<evidence type="ECO:0000256" key="13">
    <source>
        <dbReference type="ARBA" id="ARBA00023242"/>
    </source>
</evidence>
<reference evidence="16 17" key="1">
    <citation type="submission" date="2024-04" db="EMBL/GenBank/DDBJ databases">
        <authorList>
            <person name="Waldvogel A.-M."/>
            <person name="Schoenle A."/>
        </authorList>
    </citation>
    <scope>NUCLEOTIDE SEQUENCE [LARGE SCALE GENOMIC DNA]</scope>
</reference>
<dbReference type="InterPro" id="IPR014756">
    <property type="entry name" value="Ig_E-set"/>
</dbReference>
<dbReference type="GO" id="GO:0000981">
    <property type="term" value="F:DNA-binding transcription factor activity, RNA polymerase II-specific"/>
    <property type="evidence" value="ECO:0007669"/>
    <property type="project" value="TreeGrafter"/>
</dbReference>
<dbReference type="EMBL" id="OZ035828">
    <property type="protein sequence ID" value="CAL1609572.1"/>
    <property type="molecule type" value="Genomic_DNA"/>
</dbReference>
<dbReference type="InterPro" id="IPR032397">
    <property type="entry name" value="RHD_dimer"/>
</dbReference>
<feature type="region of interest" description="Disordered" evidence="14">
    <location>
        <begin position="1"/>
        <end position="59"/>
    </location>
</feature>
<feature type="compositionally biased region" description="Basic residues" evidence="14">
    <location>
        <begin position="1338"/>
        <end position="1348"/>
    </location>
</feature>
<dbReference type="GO" id="GO:0005737">
    <property type="term" value="C:cytoplasm"/>
    <property type="evidence" value="ECO:0007669"/>
    <property type="project" value="UniProtKB-SubCell"/>
</dbReference>
<dbReference type="GO" id="GO:0000978">
    <property type="term" value="F:RNA polymerase II cis-regulatory region sequence-specific DNA binding"/>
    <property type="evidence" value="ECO:0007669"/>
    <property type="project" value="TreeGrafter"/>
</dbReference>
<dbReference type="PROSITE" id="PS50254">
    <property type="entry name" value="REL_2"/>
    <property type="match status" value="1"/>
</dbReference>
<dbReference type="SUPFAM" id="SSF81296">
    <property type="entry name" value="E set domains"/>
    <property type="match status" value="1"/>
</dbReference>
<evidence type="ECO:0000256" key="6">
    <source>
        <dbReference type="ARBA" id="ARBA00022553"/>
    </source>
</evidence>
<feature type="domain" description="RHD" evidence="15">
    <location>
        <begin position="696"/>
        <end position="879"/>
    </location>
</feature>
<keyword evidence="9" id="KW-0805">Transcription regulation</keyword>
<dbReference type="GO" id="GO:0007399">
    <property type="term" value="P:nervous system development"/>
    <property type="evidence" value="ECO:0007669"/>
    <property type="project" value="UniProtKB-ARBA"/>
</dbReference>
<dbReference type="GO" id="GO:0051082">
    <property type="term" value="F:unfolded protein binding"/>
    <property type="evidence" value="ECO:0007669"/>
    <property type="project" value="InterPro"/>
</dbReference>
<evidence type="ECO:0000259" key="15">
    <source>
        <dbReference type="PROSITE" id="PS50254"/>
    </source>
</evidence>